<sequence length="360" mass="37697">MHPRTPRSTMFVSTVSGPSAPHSLGVTLPHEHLIANFATPEESDDGWRRLGRTRPAAATEAAFYGAAVGIEMLGALNLGAPNRDNLRLDHELLAIAEVGEFGRLGGGAIVDQTSIGLGRNPGALRRIADATGLAVVMGAGWHHPAWSPELAERSPASIAAQIAAELEVGVDGIRAGLIGRVGAIDPAQDDERRLLLAVAAAARQTGAPISITRSATIADTLAVLDILEAEGVQPSAVALGDAAALLARPEELDAVLARGVYAQFDRLGDIPTILTEVSDHDIALGILGLAARGLAGQLLISQGVRRKIDLNAFGGNGYGFVLEQYLPYLRMLGADDGLLAALTETNPQRWLSMPAREERA</sequence>
<dbReference type="InterPro" id="IPR001559">
    <property type="entry name" value="Phosphotriesterase"/>
</dbReference>
<keyword evidence="1" id="KW-0479">Metal-binding</keyword>
<dbReference type="GO" id="GO:0008270">
    <property type="term" value="F:zinc ion binding"/>
    <property type="evidence" value="ECO:0007669"/>
    <property type="project" value="InterPro"/>
</dbReference>
<dbReference type="PROSITE" id="PS01322">
    <property type="entry name" value="PHOSPHOTRIESTERASE_1"/>
    <property type="match status" value="1"/>
</dbReference>
<dbReference type="PROSITE" id="PS51347">
    <property type="entry name" value="PHOSPHOTRIESTERASE_2"/>
    <property type="match status" value="1"/>
</dbReference>
<dbReference type="PANTHER" id="PTHR10819">
    <property type="entry name" value="PHOSPHOTRIESTERASE-RELATED"/>
    <property type="match status" value="1"/>
</dbReference>
<evidence type="ECO:0000313" key="4">
    <source>
        <dbReference type="EMBL" id="SDT25236.1"/>
    </source>
</evidence>
<evidence type="ECO:0000256" key="1">
    <source>
        <dbReference type="ARBA" id="ARBA00022723"/>
    </source>
</evidence>
<dbReference type="InterPro" id="IPR017947">
    <property type="entry name" value="AryldialkylPase_Zn-BS"/>
</dbReference>
<evidence type="ECO:0000313" key="5">
    <source>
        <dbReference type="Proteomes" id="UP000181956"/>
    </source>
</evidence>
<comment type="similarity">
    <text evidence="3">Belongs to the metallo-dependent hydrolases superfamily. Phosphotriesterase family.</text>
</comment>
<dbReference type="SUPFAM" id="SSF51556">
    <property type="entry name" value="Metallo-dependent hydrolases"/>
    <property type="match status" value="1"/>
</dbReference>
<name>A0A1H1YWB0_9MICO</name>
<organism evidence="4 5">
    <name type="scientific">Microterricola viridarii</name>
    <dbReference type="NCBI Taxonomy" id="412690"/>
    <lineage>
        <taxon>Bacteria</taxon>
        <taxon>Bacillati</taxon>
        <taxon>Actinomycetota</taxon>
        <taxon>Actinomycetes</taxon>
        <taxon>Micrococcales</taxon>
        <taxon>Microbacteriaceae</taxon>
        <taxon>Microterricola</taxon>
    </lineage>
</organism>
<accession>A0A1H1YWB0</accession>
<dbReference type="EMBL" id="LT629742">
    <property type="protein sequence ID" value="SDT25236.1"/>
    <property type="molecule type" value="Genomic_DNA"/>
</dbReference>
<dbReference type="STRING" id="412690.SAMN04489834_3215"/>
<comment type="caution">
    <text evidence="3">Lacks conserved residue(s) required for the propagation of feature annotation.</text>
</comment>
<keyword evidence="2" id="KW-0378">Hydrolase</keyword>
<protein>
    <submittedName>
        <fullName evidence="4">Phosphotriesterase-related protein</fullName>
    </submittedName>
</protein>
<dbReference type="PANTHER" id="PTHR10819:SF3">
    <property type="entry name" value="PHOSPHOTRIESTERASE-RELATED PROTEIN"/>
    <property type="match status" value="1"/>
</dbReference>
<evidence type="ECO:0000256" key="3">
    <source>
        <dbReference type="PROSITE-ProRule" id="PRU00679"/>
    </source>
</evidence>
<keyword evidence="5" id="KW-1185">Reference proteome</keyword>
<reference evidence="5" key="1">
    <citation type="submission" date="2016-10" db="EMBL/GenBank/DDBJ databases">
        <authorList>
            <person name="Varghese N."/>
            <person name="Submissions S."/>
        </authorList>
    </citation>
    <scope>NUCLEOTIDE SEQUENCE [LARGE SCALE GENOMIC DNA]</scope>
    <source>
        <strain evidence="5">DSM 21772</strain>
    </source>
</reference>
<dbReference type="GO" id="GO:0016788">
    <property type="term" value="F:hydrolase activity, acting on ester bonds"/>
    <property type="evidence" value="ECO:0007669"/>
    <property type="project" value="InterPro"/>
</dbReference>
<proteinExistence type="inferred from homology"/>
<dbReference type="AlphaFoldDB" id="A0A1H1YWB0"/>
<dbReference type="Gene3D" id="3.20.20.140">
    <property type="entry name" value="Metal-dependent hydrolases"/>
    <property type="match status" value="1"/>
</dbReference>
<dbReference type="InterPro" id="IPR032466">
    <property type="entry name" value="Metal_Hydrolase"/>
</dbReference>
<dbReference type="Pfam" id="PF02126">
    <property type="entry name" value="PTE"/>
    <property type="match status" value="1"/>
</dbReference>
<evidence type="ECO:0000256" key="2">
    <source>
        <dbReference type="ARBA" id="ARBA00022801"/>
    </source>
</evidence>
<gene>
    <name evidence="4" type="ORF">SAMN04489834_3215</name>
</gene>
<dbReference type="Proteomes" id="UP000181956">
    <property type="component" value="Chromosome I"/>
</dbReference>